<name>A0A7W2JII2_9PSED</name>
<feature type="domain" description="Methyltransferase" evidence="3">
    <location>
        <begin position="36"/>
        <end position="125"/>
    </location>
</feature>
<keyword evidence="2 4" id="KW-0808">Transferase</keyword>
<dbReference type="PANTHER" id="PTHR43861:SF1">
    <property type="entry name" value="TRANS-ACONITATE 2-METHYLTRANSFERASE"/>
    <property type="match status" value="1"/>
</dbReference>
<dbReference type="RefSeq" id="WP_182365336.1">
    <property type="nucleotide sequence ID" value="NZ_JACGCU010000013.1"/>
</dbReference>
<gene>
    <name evidence="4" type="primary">tam</name>
    <name evidence="4" type="ORF">H4C44_10150</name>
</gene>
<dbReference type="PANTHER" id="PTHR43861">
    <property type="entry name" value="TRANS-ACONITATE 2-METHYLTRANSFERASE-RELATED"/>
    <property type="match status" value="1"/>
</dbReference>
<keyword evidence="1 4" id="KW-0489">Methyltransferase</keyword>
<dbReference type="InterPro" id="IPR023149">
    <property type="entry name" value="Trans_acon_MeTrfase_C"/>
</dbReference>
<dbReference type="InterPro" id="IPR029063">
    <property type="entry name" value="SAM-dependent_MTases_sf"/>
</dbReference>
<evidence type="ECO:0000256" key="1">
    <source>
        <dbReference type="ARBA" id="ARBA00022603"/>
    </source>
</evidence>
<dbReference type="Gene3D" id="3.40.50.150">
    <property type="entry name" value="Vaccinia Virus protein VP39"/>
    <property type="match status" value="1"/>
</dbReference>
<dbReference type="GO" id="GO:0032259">
    <property type="term" value="P:methylation"/>
    <property type="evidence" value="ECO:0007669"/>
    <property type="project" value="UniProtKB-KW"/>
</dbReference>
<comment type="caution">
    <text evidence="4">The sequence shown here is derived from an EMBL/GenBank/DDBJ whole genome shotgun (WGS) entry which is preliminary data.</text>
</comment>
<proteinExistence type="predicted"/>
<dbReference type="SUPFAM" id="SSF53335">
    <property type="entry name" value="S-adenosyl-L-methionine-dependent methyltransferases"/>
    <property type="match status" value="1"/>
</dbReference>
<dbReference type="InterPro" id="IPR041698">
    <property type="entry name" value="Methyltransf_25"/>
</dbReference>
<evidence type="ECO:0000313" key="5">
    <source>
        <dbReference type="Proteomes" id="UP000556620"/>
    </source>
</evidence>
<dbReference type="Pfam" id="PF13649">
    <property type="entry name" value="Methyltransf_25"/>
    <property type="match status" value="1"/>
</dbReference>
<evidence type="ECO:0000313" key="4">
    <source>
        <dbReference type="EMBL" id="MBA6059534.1"/>
    </source>
</evidence>
<dbReference type="CDD" id="cd02440">
    <property type="entry name" value="AdoMet_MTases"/>
    <property type="match status" value="1"/>
</dbReference>
<sequence length="258" mass="28945">MAWSATQYSLFEDERTRAVRDLLAAVPSRPVRHATDLGCGPGNSTEVLLQRYPDAQVMALDSDPDMIAKARERKRLCIPRVRTVVADISGWSAPEPQDLILANASLQWVPEHAKLYPHLVRQLSEGASLAVQTPDNLDEPAHRQLREIASQGPWAAKFADVQLPPRHGAAFYYDLLSPLCARVDVWRTTYHHPLVGGAEAVVEWFKGSALRPYLARLDERAQGDFLQMYLQAMQRDYPPATDGKVLLPFPRLFVIATR</sequence>
<accession>A0A7W2JII2</accession>
<dbReference type="GO" id="GO:0030798">
    <property type="term" value="F:trans-aconitate 2-methyltransferase activity"/>
    <property type="evidence" value="ECO:0007669"/>
    <property type="project" value="UniProtKB-EC"/>
</dbReference>
<evidence type="ECO:0000259" key="3">
    <source>
        <dbReference type="Pfam" id="PF13649"/>
    </source>
</evidence>
<dbReference type="EC" id="2.1.1.144" evidence="4"/>
<reference evidence="4 5" key="1">
    <citation type="submission" date="2020-07" db="EMBL/GenBank/DDBJ databases">
        <title>Diversity of carbapenemase encoding genes among Pseudomonas putida group clinical isolates in a tertiary Brazilian hospital.</title>
        <authorList>
            <person name="Alberto-Lei F."/>
            <person name="Nodari C.S."/>
            <person name="Streling A.P."/>
            <person name="Paulino J.T."/>
            <person name="Bessa-Neto F.O."/>
            <person name="Cayo R."/>
            <person name="Gales A.C."/>
        </authorList>
    </citation>
    <scope>NUCLEOTIDE SEQUENCE [LARGE SCALE GENOMIC DNA]</scope>
    <source>
        <strain evidence="4 5">14535</strain>
    </source>
</reference>
<dbReference type="Proteomes" id="UP000556620">
    <property type="component" value="Unassembled WGS sequence"/>
</dbReference>
<dbReference type="EMBL" id="JACGCU010000013">
    <property type="protein sequence ID" value="MBA6059534.1"/>
    <property type="molecule type" value="Genomic_DNA"/>
</dbReference>
<dbReference type="Gene3D" id="1.10.150.290">
    <property type="entry name" value="S-adenosyl-L-methionine-dependent methyltransferases"/>
    <property type="match status" value="1"/>
</dbReference>
<protein>
    <submittedName>
        <fullName evidence="4">Trans-aconitate 2-methyltransferase</fullName>
        <ecNumber evidence="4">2.1.1.144</ecNumber>
    </submittedName>
</protein>
<evidence type="ECO:0000256" key="2">
    <source>
        <dbReference type="ARBA" id="ARBA00022679"/>
    </source>
</evidence>
<dbReference type="NCBIfam" id="NF002463">
    <property type="entry name" value="PRK01683.1"/>
    <property type="match status" value="1"/>
</dbReference>
<organism evidence="4 5">
    <name type="scientific">Pseudomonas juntendi</name>
    <dbReference type="NCBI Taxonomy" id="2666183"/>
    <lineage>
        <taxon>Bacteria</taxon>
        <taxon>Pseudomonadati</taxon>
        <taxon>Pseudomonadota</taxon>
        <taxon>Gammaproteobacteria</taxon>
        <taxon>Pseudomonadales</taxon>
        <taxon>Pseudomonadaceae</taxon>
        <taxon>Pseudomonas</taxon>
    </lineage>
</organism>
<dbReference type="AlphaFoldDB" id="A0A7W2JII2"/>